<feature type="domain" description="Periplasmic binding protein" evidence="5">
    <location>
        <begin position="52"/>
        <end position="307"/>
    </location>
</feature>
<reference evidence="6 7" key="1">
    <citation type="journal article" date="2019" name="Anaerobe">
        <title>Detection of Robinsoniella peoriensis in multiple bone samples of a trauma patient.</title>
        <authorList>
            <person name="Schrottner P."/>
            <person name="Hartwich K."/>
            <person name="Bunk B."/>
            <person name="Schober I."/>
            <person name="Helbig S."/>
            <person name="Rudolph W.W."/>
            <person name="Gunzer F."/>
        </authorList>
    </citation>
    <scope>NUCLEOTIDE SEQUENCE [LARGE SCALE GENOMIC DNA]</scope>
    <source>
        <strain evidence="6 7">DSM 106044</strain>
    </source>
</reference>
<dbReference type="InterPro" id="IPR028082">
    <property type="entry name" value="Peripla_BP_I"/>
</dbReference>
<dbReference type="Proteomes" id="UP000306509">
    <property type="component" value="Unassembled WGS sequence"/>
</dbReference>
<evidence type="ECO:0000313" key="7">
    <source>
        <dbReference type="Proteomes" id="UP000306509"/>
    </source>
</evidence>
<evidence type="ECO:0000256" key="3">
    <source>
        <dbReference type="ARBA" id="ARBA00022729"/>
    </source>
</evidence>
<protein>
    <submittedName>
        <fullName evidence="6">D-ribose-binding periplasmic protein</fullName>
    </submittedName>
</protein>
<gene>
    <name evidence="6" type="primary">rbsB_1</name>
    <name evidence="6" type="ORF">DSM106044_00129</name>
</gene>
<dbReference type="PANTHER" id="PTHR46847">
    <property type="entry name" value="D-ALLOSE-BINDING PERIPLASMIC PROTEIN-RELATED"/>
    <property type="match status" value="1"/>
</dbReference>
<feature type="signal peptide" evidence="4">
    <location>
        <begin position="1"/>
        <end position="32"/>
    </location>
</feature>
<dbReference type="InterPro" id="IPR025997">
    <property type="entry name" value="SBP_2_dom"/>
</dbReference>
<evidence type="ECO:0000259" key="5">
    <source>
        <dbReference type="Pfam" id="PF13407"/>
    </source>
</evidence>
<organism evidence="6 7">
    <name type="scientific">Robinsoniella peoriensis</name>
    <dbReference type="NCBI Taxonomy" id="180332"/>
    <lineage>
        <taxon>Bacteria</taxon>
        <taxon>Bacillati</taxon>
        <taxon>Bacillota</taxon>
        <taxon>Clostridia</taxon>
        <taxon>Lachnospirales</taxon>
        <taxon>Lachnospiraceae</taxon>
        <taxon>Robinsoniella</taxon>
    </lineage>
</organism>
<dbReference type="Gene3D" id="3.40.50.2300">
    <property type="match status" value="2"/>
</dbReference>
<dbReference type="PANTHER" id="PTHR46847:SF1">
    <property type="entry name" value="D-ALLOSE-BINDING PERIPLASMIC PROTEIN-RELATED"/>
    <property type="match status" value="1"/>
</dbReference>
<evidence type="ECO:0000256" key="4">
    <source>
        <dbReference type="SAM" id="SignalP"/>
    </source>
</evidence>
<evidence type="ECO:0000256" key="2">
    <source>
        <dbReference type="ARBA" id="ARBA00007639"/>
    </source>
</evidence>
<dbReference type="Pfam" id="PF13407">
    <property type="entry name" value="Peripla_BP_4"/>
    <property type="match status" value="1"/>
</dbReference>
<dbReference type="RefSeq" id="WP_161597253.1">
    <property type="nucleotide sequence ID" value="NZ_QGQD01000002.1"/>
</dbReference>
<dbReference type="EMBL" id="QGQD01000002">
    <property type="protein sequence ID" value="TLD02972.1"/>
    <property type="molecule type" value="Genomic_DNA"/>
</dbReference>
<dbReference type="STRING" id="180332.GCA_000797495_01268"/>
<dbReference type="GO" id="GO:0030313">
    <property type="term" value="C:cell envelope"/>
    <property type="evidence" value="ECO:0007669"/>
    <property type="project" value="UniProtKB-SubCell"/>
</dbReference>
<evidence type="ECO:0000313" key="6">
    <source>
        <dbReference type="EMBL" id="TLD02972.1"/>
    </source>
</evidence>
<keyword evidence="3 4" id="KW-0732">Signal</keyword>
<accession>A0A4U8QCY2</accession>
<keyword evidence="7" id="KW-1185">Reference proteome</keyword>
<sequence length="335" mass="36500" precursor="true">MRHKKNHRKFFTFLSASALFLLIPGCSDPGTAGVTKSVIQEITPASPNGINVGWSVYTLENDFFKRMDKSLKEDAGNLGITLLTHNQNNDPEEMLWGCKSLIAQDIDALVVSPCYPGYMEEIVDLAHEKDIPIVIVDIGDGGSDKDALIVSDCTAGGEAVAEYALRLLKDAPSHKKEMAVLKCESSAVYANRRGDAFISKVKDAGYEISAVEYANSDENIAYTKTKKMILYHPDITVLFAENDPMALGASRALKEAGKEDVLVFGFDGSQQAVNAIVEGEMSGTMLQDSEKMGRLGLETALQLLNKEIPAYDEPDNKVIYTGGYLIGKDGEMVNK</sequence>
<evidence type="ECO:0000256" key="1">
    <source>
        <dbReference type="ARBA" id="ARBA00004196"/>
    </source>
</evidence>
<proteinExistence type="inferred from homology"/>
<comment type="similarity">
    <text evidence="2">Belongs to the bacterial solute-binding protein 2 family.</text>
</comment>
<dbReference type="AlphaFoldDB" id="A0A4U8QCY2"/>
<comment type="subcellular location">
    <subcellularLocation>
        <location evidence="1">Cell envelope</location>
    </subcellularLocation>
</comment>
<feature type="chain" id="PRO_5020349974" evidence="4">
    <location>
        <begin position="33"/>
        <end position="335"/>
    </location>
</feature>
<name>A0A4U8QCY2_9FIRM</name>
<dbReference type="GO" id="GO:0030246">
    <property type="term" value="F:carbohydrate binding"/>
    <property type="evidence" value="ECO:0007669"/>
    <property type="project" value="UniProtKB-ARBA"/>
</dbReference>
<dbReference type="SUPFAM" id="SSF53822">
    <property type="entry name" value="Periplasmic binding protein-like I"/>
    <property type="match status" value="1"/>
</dbReference>
<comment type="caution">
    <text evidence="6">The sequence shown here is derived from an EMBL/GenBank/DDBJ whole genome shotgun (WGS) entry which is preliminary data.</text>
</comment>